<dbReference type="RefSeq" id="WP_061082690.1">
    <property type="nucleotide sequence ID" value="NZ_JAAXPG010000013.1"/>
</dbReference>
<dbReference type="AlphaFoldDB" id="A0A7X6RQM1"/>
<comment type="caution">
    <text evidence="3">The sequence shown here is derived from an EMBL/GenBank/DDBJ whole genome shotgun (WGS) entry which is preliminary data.</text>
</comment>
<evidence type="ECO:0000256" key="2">
    <source>
        <dbReference type="SAM" id="Phobius"/>
    </source>
</evidence>
<organism evidence="3 4">
    <name type="scientific">Nocardiopsis alborubida</name>
    <dbReference type="NCBI Taxonomy" id="146802"/>
    <lineage>
        <taxon>Bacteria</taxon>
        <taxon>Bacillati</taxon>
        <taxon>Actinomycetota</taxon>
        <taxon>Actinomycetes</taxon>
        <taxon>Streptosporangiales</taxon>
        <taxon>Nocardiopsidaceae</taxon>
        <taxon>Nocardiopsis</taxon>
    </lineage>
</organism>
<reference evidence="3 4" key="1">
    <citation type="submission" date="2020-04" db="EMBL/GenBank/DDBJ databases">
        <title>MicrobeNet Type strains.</title>
        <authorList>
            <person name="Nicholson A.C."/>
        </authorList>
    </citation>
    <scope>NUCLEOTIDE SEQUENCE [LARGE SCALE GENOMIC DNA]</scope>
    <source>
        <strain evidence="3 4">ATCC 23612</strain>
    </source>
</reference>
<feature type="transmembrane region" description="Helical" evidence="2">
    <location>
        <begin position="27"/>
        <end position="43"/>
    </location>
</feature>
<feature type="compositionally biased region" description="Low complexity" evidence="1">
    <location>
        <begin position="87"/>
        <end position="96"/>
    </location>
</feature>
<evidence type="ECO:0000256" key="1">
    <source>
        <dbReference type="SAM" id="MobiDB-lite"/>
    </source>
</evidence>
<evidence type="ECO:0000313" key="4">
    <source>
        <dbReference type="Proteomes" id="UP000553209"/>
    </source>
</evidence>
<accession>A0A7X6RQM1</accession>
<dbReference type="Proteomes" id="UP000553209">
    <property type="component" value="Unassembled WGS sequence"/>
</dbReference>
<dbReference type="Pfam" id="PF19950">
    <property type="entry name" value="DUF6412"/>
    <property type="match status" value="1"/>
</dbReference>
<keyword evidence="4" id="KW-1185">Reference proteome</keyword>
<proteinExistence type="predicted"/>
<keyword evidence="2" id="KW-0472">Membrane</keyword>
<dbReference type="EMBL" id="JAAXPG010000013">
    <property type="protein sequence ID" value="NKY98934.1"/>
    <property type="molecule type" value="Genomic_DNA"/>
</dbReference>
<evidence type="ECO:0000313" key="3">
    <source>
        <dbReference type="EMBL" id="NKY98934.1"/>
    </source>
</evidence>
<name>A0A7X6RQM1_9ACTN</name>
<protein>
    <submittedName>
        <fullName evidence="3">Uncharacterized protein</fullName>
    </submittedName>
</protein>
<keyword evidence="2" id="KW-1133">Transmembrane helix</keyword>
<keyword evidence="2" id="KW-0812">Transmembrane</keyword>
<gene>
    <name evidence="3" type="ORF">HGB44_14880</name>
</gene>
<feature type="region of interest" description="Disordered" evidence="1">
    <location>
        <begin position="77"/>
        <end position="96"/>
    </location>
</feature>
<dbReference type="InterPro" id="IPR045635">
    <property type="entry name" value="DUF6412"/>
</dbReference>
<sequence>MSLLLAFFEFLMLGVVPAELLPVPGSLSLLVAAVGAAVAWYVLRGTGACPARDAASGAVHAMRRRSARLPVLTLCDPDAAGRPRPRAPGAALPAAR</sequence>